<protein>
    <submittedName>
        <fullName evidence="1">Uncharacterized protein</fullName>
    </submittedName>
</protein>
<sequence length="32" mass="3670">MIDGNTHRANNLTENEIQPLISTVPINEKLFF</sequence>
<name>A0A0A8YNB8_ARUDO</name>
<dbReference type="AlphaFoldDB" id="A0A0A8YNB8"/>
<reference evidence="1" key="2">
    <citation type="journal article" date="2015" name="Data Brief">
        <title>Shoot transcriptome of the giant reed, Arundo donax.</title>
        <authorList>
            <person name="Barrero R.A."/>
            <person name="Guerrero F.D."/>
            <person name="Moolhuijzen P."/>
            <person name="Goolsby J.A."/>
            <person name="Tidwell J."/>
            <person name="Bellgard S.E."/>
            <person name="Bellgard M.I."/>
        </authorList>
    </citation>
    <scope>NUCLEOTIDE SEQUENCE</scope>
    <source>
        <tissue evidence="1">Shoot tissue taken approximately 20 cm above the soil surface</tissue>
    </source>
</reference>
<evidence type="ECO:0000313" key="1">
    <source>
        <dbReference type="EMBL" id="JAD24142.1"/>
    </source>
</evidence>
<proteinExistence type="predicted"/>
<dbReference type="EMBL" id="GBRH01273753">
    <property type="protein sequence ID" value="JAD24142.1"/>
    <property type="molecule type" value="Transcribed_RNA"/>
</dbReference>
<organism evidence="1">
    <name type="scientific">Arundo donax</name>
    <name type="common">Giant reed</name>
    <name type="synonym">Donax arundinaceus</name>
    <dbReference type="NCBI Taxonomy" id="35708"/>
    <lineage>
        <taxon>Eukaryota</taxon>
        <taxon>Viridiplantae</taxon>
        <taxon>Streptophyta</taxon>
        <taxon>Embryophyta</taxon>
        <taxon>Tracheophyta</taxon>
        <taxon>Spermatophyta</taxon>
        <taxon>Magnoliopsida</taxon>
        <taxon>Liliopsida</taxon>
        <taxon>Poales</taxon>
        <taxon>Poaceae</taxon>
        <taxon>PACMAD clade</taxon>
        <taxon>Arundinoideae</taxon>
        <taxon>Arundineae</taxon>
        <taxon>Arundo</taxon>
    </lineage>
</organism>
<reference evidence="1" key="1">
    <citation type="submission" date="2014-09" db="EMBL/GenBank/DDBJ databases">
        <authorList>
            <person name="Magalhaes I.L.F."/>
            <person name="Oliveira U."/>
            <person name="Santos F.R."/>
            <person name="Vidigal T.H.D.A."/>
            <person name="Brescovit A.D."/>
            <person name="Santos A.J."/>
        </authorList>
    </citation>
    <scope>NUCLEOTIDE SEQUENCE</scope>
    <source>
        <tissue evidence="1">Shoot tissue taken approximately 20 cm above the soil surface</tissue>
    </source>
</reference>
<accession>A0A0A8YNB8</accession>